<keyword evidence="5" id="KW-0418">Kinase</keyword>
<evidence type="ECO:0000256" key="4">
    <source>
        <dbReference type="ARBA" id="ARBA00022679"/>
    </source>
</evidence>
<dbReference type="Pfam" id="PF02518">
    <property type="entry name" value="HATPase_c"/>
    <property type="match status" value="1"/>
</dbReference>
<evidence type="ECO:0000259" key="7">
    <source>
        <dbReference type="PROSITE" id="PS50109"/>
    </source>
</evidence>
<evidence type="ECO:0000313" key="9">
    <source>
        <dbReference type="Proteomes" id="UP000632273"/>
    </source>
</evidence>
<dbReference type="PROSITE" id="PS50109">
    <property type="entry name" value="HIS_KIN"/>
    <property type="match status" value="1"/>
</dbReference>
<reference evidence="9" key="1">
    <citation type="journal article" date="2019" name="Int. J. Syst. Evol. Microbiol.">
        <title>The Global Catalogue of Microorganisms (GCM) 10K type strain sequencing project: providing services to taxonomists for standard genome sequencing and annotation.</title>
        <authorList>
            <consortium name="The Broad Institute Genomics Platform"/>
            <consortium name="The Broad Institute Genome Sequencing Center for Infectious Disease"/>
            <person name="Wu L."/>
            <person name="Ma J."/>
        </authorList>
    </citation>
    <scope>NUCLEOTIDE SEQUENCE [LARGE SCALE GENOMIC DNA]</scope>
    <source>
        <strain evidence="9">CGMCC 1.15197</strain>
    </source>
</reference>
<keyword evidence="3" id="KW-0597">Phosphoprotein</keyword>
<evidence type="ECO:0000256" key="1">
    <source>
        <dbReference type="ARBA" id="ARBA00000085"/>
    </source>
</evidence>
<dbReference type="Pfam" id="PF08448">
    <property type="entry name" value="PAS_4"/>
    <property type="match status" value="2"/>
</dbReference>
<dbReference type="SMART" id="SM00387">
    <property type="entry name" value="HATPase_c"/>
    <property type="match status" value="1"/>
</dbReference>
<dbReference type="Gene3D" id="1.10.287.130">
    <property type="match status" value="1"/>
</dbReference>
<evidence type="ECO:0000256" key="5">
    <source>
        <dbReference type="ARBA" id="ARBA00022777"/>
    </source>
</evidence>
<dbReference type="SUPFAM" id="SSF47384">
    <property type="entry name" value="Homodimeric domain of signal transducing histidine kinase"/>
    <property type="match status" value="1"/>
</dbReference>
<keyword evidence="9" id="KW-1185">Reference proteome</keyword>
<dbReference type="InterPro" id="IPR036097">
    <property type="entry name" value="HisK_dim/P_sf"/>
</dbReference>
<dbReference type="InterPro" id="IPR005467">
    <property type="entry name" value="His_kinase_dom"/>
</dbReference>
<dbReference type="InterPro" id="IPR004358">
    <property type="entry name" value="Sig_transdc_His_kin-like_C"/>
</dbReference>
<evidence type="ECO:0000256" key="2">
    <source>
        <dbReference type="ARBA" id="ARBA00012438"/>
    </source>
</evidence>
<accession>A0ABQ1U7W0</accession>
<gene>
    <name evidence="8" type="ORF">GCM10011383_24470</name>
</gene>
<sequence>MVQLPAETSADELLQTLLHVSLNGVIMLSPVYGPDGSEPVDFALDYLNTAAQHKLGLPECPGVTVLTRFPTTQSSNFFAFYQQVFKSGEVSHYDLHYQLDNIDHYFQVMAQRTGSRLIASFTDTQVVVGQALQQNQARQEEARRQAEIRRRRLHDVLMEAPANIALFTGPDHVYEFVNPRYQKLFPGRTLLGRPVRDVLPELESKIYFEALDRVYQTGEPFYGYEMETWIDYTSTGLLEEGYFNVSFQALRDAEGNPDGILNFAYNVTEQVLARQQVQHLNADLASINAKLASINEELVTSNEELNLLNLQLEHTQQQLRELNQELEAHVAARTRQLQAALRETEQQREQLRQQQQMLQHILGQVPASIATLTGPEHRYTFFNASYHALTAGRAQLGRTVAEQLPELAEQDFLPLLNQVYATGQPFRANEKPILLYNPATSQTEQRYLDFVYQPLLNEQQQPYAILVFIVEATEKVRARQQVQALNEQLAVINQELHSANCDLGTTNAQLTRTNVDLDAFIYTASHDLKAPIINIEGLLTTLCQELPPAGQAGVVPVLLEMMQVSVNRFKRTIEHLTDVSRLQQEHGQTAPQVRLEEVLRDVCLDLAPLIAGTSAQIEPDVEACPTVSFSEKNLRSVLYNLLSNALKYRHPDRAPLVRIACRIEGPYSVLTVADNGLGLDLSRGRGLFTMFQRFHTHVEGSGVGLYMVKKMVENAGGKVEVASEPGQGSTFSVYFKR</sequence>
<keyword evidence="4" id="KW-0808">Transferase</keyword>
<dbReference type="PANTHER" id="PTHR43304">
    <property type="entry name" value="PHYTOCHROME-LIKE PROTEIN CPH1"/>
    <property type="match status" value="1"/>
</dbReference>
<evidence type="ECO:0000256" key="6">
    <source>
        <dbReference type="SAM" id="Coils"/>
    </source>
</evidence>
<name>A0ABQ1U7W0_9BACT</name>
<feature type="coiled-coil region" evidence="6">
    <location>
        <begin position="475"/>
        <end position="502"/>
    </location>
</feature>
<dbReference type="EC" id="2.7.13.3" evidence="2"/>
<comment type="caution">
    <text evidence="8">The sequence shown here is derived from an EMBL/GenBank/DDBJ whole genome shotgun (WGS) entry which is preliminary data.</text>
</comment>
<dbReference type="PANTHER" id="PTHR43304:SF1">
    <property type="entry name" value="PAC DOMAIN-CONTAINING PROTEIN"/>
    <property type="match status" value="1"/>
</dbReference>
<comment type="catalytic activity">
    <reaction evidence="1">
        <text>ATP + protein L-histidine = ADP + protein N-phospho-L-histidine.</text>
        <dbReference type="EC" id="2.7.13.3"/>
    </reaction>
</comment>
<feature type="coiled-coil region" evidence="6">
    <location>
        <begin position="277"/>
        <end position="361"/>
    </location>
</feature>
<feature type="domain" description="Histidine kinase" evidence="7">
    <location>
        <begin position="523"/>
        <end position="737"/>
    </location>
</feature>
<protein>
    <recommendedName>
        <fullName evidence="2">histidine kinase</fullName>
        <ecNumber evidence="2">2.7.13.3</ecNumber>
    </recommendedName>
</protein>
<dbReference type="InterPro" id="IPR035965">
    <property type="entry name" value="PAS-like_dom_sf"/>
</dbReference>
<dbReference type="InterPro" id="IPR003594">
    <property type="entry name" value="HATPase_dom"/>
</dbReference>
<keyword evidence="6" id="KW-0175">Coiled coil</keyword>
<dbReference type="RefSeq" id="WP_188814293.1">
    <property type="nucleotide sequence ID" value="NZ_BMHT01000004.1"/>
</dbReference>
<dbReference type="PRINTS" id="PR00344">
    <property type="entry name" value="BCTRLSENSOR"/>
</dbReference>
<dbReference type="Proteomes" id="UP000632273">
    <property type="component" value="Unassembled WGS sequence"/>
</dbReference>
<dbReference type="InterPro" id="IPR036890">
    <property type="entry name" value="HATPase_C_sf"/>
</dbReference>
<evidence type="ECO:0000313" key="8">
    <source>
        <dbReference type="EMBL" id="GGF12354.1"/>
    </source>
</evidence>
<dbReference type="SUPFAM" id="SSF55785">
    <property type="entry name" value="PYP-like sensor domain (PAS domain)"/>
    <property type="match status" value="2"/>
</dbReference>
<dbReference type="InterPro" id="IPR003661">
    <property type="entry name" value="HisK_dim/P_dom"/>
</dbReference>
<dbReference type="InterPro" id="IPR013656">
    <property type="entry name" value="PAS_4"/>
</dbReference>
<dbReference type="Gene3D" id="3.30.565.10">
    <property type="entry name" value="Histidine kinase-like ATPase, C-terminal domain"/>
    <property type="match status" value="1"/>
</dbReference>
<organism evidence="8 9">
    <name type="scientific">Hymenobacter cavernae</name>
    <dbReference type="NCBI Taxonomy" id="2044852"/>
    <lineage>
        <taxon>Bacteria</taxon>
        <taxon>Pseudomonadati</taxon>
        <taxon>Bacteroidota</taxon>
        <taxon>Cytophagia</taxon>
        <taxon>Cytophagales</taxon>
        <taxon>Hymenobacteraceae</taxon>
        <taxon>Hymenobacter</taxon>
    </lineage>
</organism>
<dbReference type="CDD" id="cd00082">
    <property type="entry name" value="HisKA"/>
    <property type="match status" value="1"/>
</dbReference>
<dbReference type="InterPro" id="IPR052162">
    <property type="entry name" value="Sensor_kinase/Photoreceptor"/>
</dbReference>
<dbReference type="EMBL" id="BMHT01000004">
    <property type="protein sequence ID" value="GGF12354.1"/>
    <property type="molecule type" value="Genomic_DNA"/>
</dbReference>
<dbReference type="Gene3D" id="3.30.450.20">
    <property type="entry name" value="PAS domain"/>
    <property type="match status" value="2"/>
</dbReference>
<proteinExistence type="predicted"/>
<dbReference type="SUPFAM" id="SSF55874">
    <property type="entry name" value="ATPase domain of HSP90 chaperone/DNA topoisomerase II/histidine kinase"/>
    <property type="match status" value="1"/>
</dbReference>
<evidence type="ECO:0000256" key="3">
    <source>
        <dbReference type="ARBA" id="ARBA00022553"/>
    </source>
</evidence>